<dbReference type="GO" id="GO:0000162">
    <property type="term" value="P:L-tryptophan biosynthetic process"/>
    <property type="evidence" value="ECO:0007669"/>
    <property type="project" value="TreeGrafter"/>
</dbReference>
<dbReference type="Proteomes" id="UP000196531">
    <property type="component" value="Unassembled WGS sequence"/>
</dbReference>
<evidence type="ECO:0000256" key="1">
    <source>
        <dbReference type="ARBA" id="ARBA00022962"/>
    </source>
</evidence>
<dbReference type="GO" id="GO:0005829">
    <property type="term" value="C:cytosol"/>
    <property type="evidence" value="ECO:0007669"/>
    <property type="project" value="TreeGrafter"/>
</dbReference>
<dbReference type="InterPro" id="IPR017926">
    <property type="entry name" value="GATASE"/>
</dbReference>
<evidence type="ECO:0000259" key="2">
    <source>
        <dbReference type="Pfam" id="PF00117"/>
    </source>
</evidence>
<reference evidence="4" key="1">
    <citation type="journal article" date="2017" name="Proc. Natl. Acad. Sci. U.S.A.">
        <title>Simulation of Deepwater Horizon oil plume reveals substrate specialization within a complex community of hydrocarbon-degraders.</title>
        <authorList>
            <person name="Hu P."/>
            <person name="Dubinsky E.A."/>
            <person name="Probst A.J."/>
            <person name="Wang J."/>
            <person name="Sieber C.M.K."/>
            <person name="Tom L.M."/>
            <person name="Gardinali P."/>
            <person name="Banfield J.F."/>
            <person name="Atlas R.M."/>
            <person name="Andersen G.L."/>
        </authorList>
    </citation>
    <scope>NUCLEOTIDE SEQUENCE [LARGE SCALE GENOMIC DNA]</scope>
</reference>
<dbReference type="PANTHER" id="PTHR43418">
    <property type="entry name" value="MULTIFUNCTIONAL TRYPTOPHAN BIOSYNTHESIS PROTEIN-RELATED"/>
    <property type="match status" value="1"/>
</dbReference>
<organism evidence="3 4">
    <name type="scientific">Halobacteriovorax marinus</name>
    <dbReference type="NCBI Taxonomy" id="97084"/>
    <lineage>
        <taxon>Bacteria</taxon>
        <taxon>Pseudomonadati</taxon>
        <taxon>Bdellovibrionota</taxon>
        <taxon>Bacteriovoracia</taxon>
        <taxon>Bacteriovoracales</taxon>
        <taxon>Halobacteriovoraceae</taxon>
        <taxon>Halobacteriovorax</taxon>
    </lineage>
</organism>
<accession>A0A1Y5F481</accession>
<proteinExistence type="predicted"/>
<keyword evidence="1" id="KW-0315">Glutamine amidotransferase</keyword>
<dbReference type="AlphaFoldDB" id="A0A1Y5F481"/>
<dbReference type="CDD" id="cd01743">
    <property type="entry name" value="GATase1_Anthranilate_Synthase"/>
    <property type="match status" value="1"/>
</dbReference>
<dbReference type="GO" id="GO:0004049">
    <property type="term" value="F:anthranilate synthase activity"/>
    <property type="evidence" value="ECO:0007669"/>
    <property type="project" value="TreeGrafter"/>
</dbReference>
<dbReference type="EMBL" id="MAAO01000010">
    <property type="protein sequence ID" value="OUR94871.1"/>
    <property type="molecule type" value="Genomic_DNA"/>
</dbReference>
<evidence type="ECO:0000313" key="4">
    <source>
        <dbReference type="Proteomes" id="UP000196531"/>
    </source>
</evidence>
<dbReference type="InterPro" id="IPR029062">
    <property type="entry name" value="Class_I_gatase-like"/>
</dbReference>
<dbReference type="Pfam" id="PF00117">
    <property type="entry name" value="GATase"/>
    <property type="match status" value="1"/>
</dbReference>
<gene>
    <name evidence="3" type="ORF">A9Q84_17335</name>
</gene>
<comment type="caution">
    <text evidence="3">The sequence shown here is derived from an EMBL/GenBank/DDBJ whole genome shotgun (WGS) entry which is preliminary data.</text>
</comment>
<dbReference type="InterPro" id="IPR006221">
    <property type="entry name" value="TrpG/PapA_dom"/>
</dbReference>
<dbReference type="SUPFAM" id="SSF52317">
    <property type="entry name" value="Class I glutamine amidotransferase-like"/>
    <property type="match status" value="1"/>
</dbReference>
<dbReference type="PRINTS" id="PR00096">
    <property type="entry name" value="GATASE"/>
</dbReference>
<dbReference type="PANTHER" id="PTHR43418:SF4">
    <property type="entry name" value="MULTIFUNCTIONAL TRYPTOPHAN BIOSYNTHESIS PROTEIN"/>
    <property type="match status" value="1"/>
</dbReference>
<feature type="domain" description="Glutamine amidotransferase" evidence="2">
    <location>
        <begin position="4"/>
        <end position="185"/>
    </location>
</feature>
<protein>
    <recommendedName>
        <fullName evidence="2">Glutamine amidotransferase domain-containing protein</fullName>
    </recommendedName>
</protein>
<dbReference type="PROSITE" id="PS51273">
    <property type="entry name" value="GATASE_TYPE_1"/>
    <property type="match status" value="1"/>
</dbReference>
<evidence type="ECO:0000313" key="3">
    <source>
        <dbReference type="EMBL" id="OUR94871.1"/>
    </source>
</evidence>
<dbReference type="InterPro" id="IPR050472">
    <property type="entry name" value="Anth_synth/Amidotransfase"/>
</dbReference>
<name>A0A1Y5F481_9BACT</name>
<sequence length="190" mass="21715">MKALIVDFDDSFTFNILSELTELQLEVDVIHFQKFSSINLNSYKLVVLGPGPGHVDDYLSFLDHVSELINYSQNKEFKLLGICLGHQLIHQVLNRDIRKLMNPIHGQTVEIKFATHHILLSELENKTFEVQLYNSWGVFGVGNQNLFDMEIMGESGEILASFSKFLTTYQFHPESIGTSCPELFFKQSLV</sequence>
<dbReference type="PRINTS" id="PR00097">
    <property type="entry name" value="ANTSNTHASEII"/>
</dbReference>
<dbReference type="Gene3D" id="3.40.50.880">
    <property type="match status" value="1"/>
</dbReference>